<dbReference type="GO" id="GO:0005634">
    <property type="term" value="C:nucleus"/>
    <property type="evidence" value="ECO:0000318"/>
    <property type="project" value="GO_Central"/>
</dbReference>
<dbReference type="InParanoid" id="A7RHG9"/>
<proteinExistence type="inferred from homology"/>
<dbReference type="PROSITE" id="PS51620">
    <property type="entry name" value="SAM_TRM61"/>
    <property type="match status" value="1"/>
</dbReference>
<organism evidence="11 12">
    <name type="scientific">Nematostella vectensis</name>
    <name type="common">Starlet sea anemone</name>
    <dbReference type="NCBI Taxonomy" id="45351"/>
    <lineage>
        <taxon>Eukaryota</taxon>
        <taxon>Metazoa</taxon>
        <taxon>Cnidaria</taxon>
        <taxon>Anthozoa</taxon>
        <taxon>Hexacorallia</taxon>
        <taxon>Actiniaria</taxon>
        <taxon>Edwardsiidae</taxon>
        <taxon>Nematostella</taxon>
    </lineage>
</organism>
<comment type="catalytic activity">
    <reaction evidence="7">
        <text>an adenosine in mRNA + S-adenosyl-L-methionine = an N(1)-methyladenosine in mRNA + S-adenosyl-L-homocysteine + H(+)</text>
        <dbReference type="Rhea" id="RHEA:55392"/>
        <dbReference type="Rhea" id="RHEA-COMP:12414"/>
        <dbReference type="Rhea" id="RHEA-COMP:12415"/>
        <dbReference type="ChEBI" id="CHEBI:15378"/>
        <dbReference type="ChEBI" id="CHEBI:57856"/>
        <dbReference type="ChEBI" id="CHEBI:59789"/>
        <dbReference type="ChEBI" id="CHEBI:74411"/>
        <dbReference type="ChEBI" id="CHEBI:74491"/>
    </reaction>
</comment>
<feature type="binding site" evidence="9">
    <location>
        <position position="132"/>
    </location>
    <ligand>
        <name>S-adenosyl-L-methionine</name>
        <dbReference type="ChEBI" id="CHEBI:59789"/>
    </ligand>
</feature>
<dbReference type="Gene3D" id="3.40.50.150">
    <property type="entry name" value="Vaccinia Virus protein VP39"/>
    <property type="match status" value="1"/>
</dbReference>
<protein>
    <recommendedName>
        <fullName evidence="8">tRNA (adenine(58)-N(1))-methyltransferase catalytic subunit TRMT61A</fullName>
        <ecNumber evidence="8">2.1.1.220</ecNumber>
    </recommendedName>
</protein>
<dbReference type="SUPFAM" id="SSF53335">
    <property type="entry name" value="S-adenosyl-L-methionine-dependent methyltransferases"/>
    <property type="match status" value="1"/>
</dbReference>
<dbReference type="EC" id="2.1.1.220" evidence="8"/>
<evidence type="ECO:0000256" key="8">
    <source>
        <dbReference type="PIRNR" id="PIRNR017269"/>
    </source>
</evidence>
<reference evidence="11 12" key="1">
    <citation type="journal article" date="2007" name="Science">
        <title>Sea anemone genome reveals ancestral eumetazoan gene repertoire and genomic organization.</title>
        <authorList>
            <person name="Putnam N.H."/>
            <person name="Srivastava M."/>
            <person name="Hellsten U."/>
            <person name="Dirks B."/>
            <person name="Chapman J."/>
            <person name="Salamov A."/>
            <person name="Terry A."/>
            <person name="Shapiro H."/>
            <person name="Lindquist E."/>
            <person name="Kapitonov V.V."/>
            <person name="Jurka J."/>
            <person name="Genikhovich G."/>
            <person name="Grigoriev I.V."/>
            <person name="Lucas S.M."/>
            <person name="Steele R.E."/>
            <person name="Finnerty J.R."/>
            <person name="Technau U."/>
            <person name="Martindale M.Q."/>
            <person name="Rokhsar D.S."/>
        </authorList>
    </citation>
    <scope>NUCLEOTIDE SEQUENCE [LARGE SCALE GENOMIC DNA]</scope>
    <source>
        <strain evidence="12">CH2 X CH6</strain>
    </source>
</reference>
<evidence type="ECO:0000256" key="5">
    <source>
        <dbReference type="ARBA" id="ARBA00022694"/>
    </source>
</evidence>
<sequence>MSFLKYNSTICEGDTVILYLGHNNMHSIVVTAGKVHQTKFGAFPHSDMVGKQFGSKVCKKGYLFLLHPTPELWTINLPHRTQILYSTDISMVLMQLDIKPGSVVMESGTGSASMSHALIRSIAPTGHLYTYEFHEERSKQARKEFIDHNVDHLVTVTHRNVTADGFLEENIADAVFLDLPSPWDAIKFSKKALKREGGRLCSFSPCIEQVQKTCGVMRDNGFRDIQVMECLLKTFDVKTVSYQMPDFGEKVRFLSTTFR</sequence>
<dbReference type="AlphaFoldDB" id="A7RHG9"/>
<evidence type="ECO:0000256" key="1">
    <source>
        <dbReference type="ARBA" id="ARBA00004123"/>
    </source>
</evidence>
<keyword evidence="2 8" id="KW-0489">Methyltransferase</keyword>
<keyword evidence="6 8" id="KW-0539">Nucleus</keyword>
<dbReference type="FunFam" id="3.10.330.20:FF:000002">
    <property type="entry name" value="tRNA (adenine(58)-N(1))-methyltransferase catalytic subunit TRMT61A"/>
    <property type="match status" value="1"/>
</dbReference>
<evidence type="ECO:0000256" key="6">
    <source>
        <dbReference type="ARBA" id="ARBA00023242"/>
    </source>
</evidence>
<dbReference type="Pfam" id="PF14801">
    <property type="entry name" value="TrmI-like_N"/>
    <property type="match status" value="1"/>
</dbReference>
<evidence type="ECO:0000313" key="11">
    <source>
        <dbReference type="EMBL" id="EDO48847.1"/>
    </source>
</evidence>
<dbReference type="Gene3D" id="3.10.330.20">
    <property type="match status" value="1"/>
</dbReference>
<keyword evidence="12" id="KW-1185">Reference proteome</keyword>
<dbReference type="FunCoup" id="A7RHG9">
    <property type="interactions" value="125"/>
</dbReference>
<evidence type="ECO:0000313" key="12">
    <source>
        <dbReference type="Proteomes" id="UP000001593"/>
    </source>
</evidence>
<dbReference type="InterPro" id="IPR029063">
    <property type="entry name" value="SAM-dependent_MTases_sf"/>
</dbReference>
<comment type="subcellular location">
    <subcellularLocation>
        <location evidence="1 8">Nucleus</location>
    </subcellularLocation>
</comment>
<dbReference type="Pfam" id="PF08704">
    <property type="entry name" value="GCD14"/>
    <property type="match status" value="1"/>
</dbReference>
<dbReference type="OMA" id="RPDHRMI"/>
<name>A7RHG9_NEMVE</name>
<evidence type="ECO:0000256" key="9">
    <source>
        <dbReference type="PIRSR" id="PIRSR017269-1"/>
    </source>
</evidence>
<evidence type="ECO:0000259" key="10">
    <source>
        <dbReference type="Pfam" id="PF08704"/>
    </source>
</evidence>
<dbReference type="HOGENOM" id="CLU_025402_4_1_1"/>
<comment type="catalytic activity">
    <reaction evidence="8">
        <text>adenosine(58) in tRNA + S-adenosyl-L-methionine = N(1)-methyladenosine(58) in tRNA + S-adenosyl-L-homocysteine + H(+)</text>
        <dbReference type="Rhea" id="RHEA:43152"/>
        <dbReference type="Rhea" id="RHEA-COMP:10365"/>
        <dbReference type="Rhea" id="RHEA-COMP:10366"/>
        <dbReference type="ChEBI" id="CHEBI:15378"/>
        <dbReference type="ChEBI" id="CHEBI:57856"/>
        <dbReference type="ChEBI" id="CHEBI:59789"/>
        <dbReference type="ChEBI" id="CHEBI:74411"/>
        <dbReference type="ChEBI" id="CHEBI:74491"/>
        <dbReference type="EC" id="2.1.1.220"/>
    </reaction>
</comment>
<accession>A7RHG9</accession>
<evidence type="ECO:0000256" key="7">
    <source>
        <dbReference type="ARBA" id="ARBA00048481"/>
    </source>
</evidence>
<feature type="binding site" evidence="9">
    <location>
        <position position="178"/>
    </location>
    <ligand>
        <name>S-adenosyl-L-methionine</name>
        <dbReference type="ChEBI" id="CHEBI:59789"/>
    </ligand>
</feature>
<dbReference type="eggNOG" id="KOG2915">
    <property type="taxonomic scope" value="Eukaryota"/>
</dbReference>
<dbReference type="EMBL" id="DS469511">
    <property type="protein sequence ID" value="EDO48847.1"/>
    <property type="molecule type" value="Genomic_DNA"/>
</dbReference>
<dbReference type="PhylomeDB" id="A7RHG9"/>
<dbReference type="PANTHER" id="PTHR12133:SF2">
    <property type="entry name" value="TRNA (ADENINE(58)-N(1))-METHYLTRANSFERASE CATALYTIC SUBUNIT TRMT61A"/>
    <property type="match status" value="1"/>
</dbReference>
<dbReference type="InterPro" id="IPR049470">
    <property type="entry name" value="TRM61_C"/>
</dbReference>
<dbReference type="STRING" id="45351.A7RHG9"/>
<keyword evidence="3 8" id="KW-0808">Transferase</keyword>
<feature type="domain" description="tRNA (adenine(58)-N(1))-methyltransferase catalytic subunit TRM61 C-terminal" evidence="10">
    <location>
        <begin position="61"/>
        <end position="250"/>
    </location>
</feature>
<dbReference type="InterPro" id="IPR014816">
    <property type="entry name" value="tRNA_MeTrfase_Gcd14"/>
</dbReference>
<comment type="similarity">
    <text evidence="8">Belongs to the class I-like SAM-binding methyltransferase superfamily. TRM61 family.</text>
</comment>
<dbReference type="GO" id="GO:0030488">
    <property type="term" value="P:tRNA methylation"/>
    <property type="evidence" value="ECO:0000318"/>
    <property type="project" value="GO_Central"/>
</dbReference>
<gene>
    <name evidence="11" type="ORF">NEMVEDRAFT_v1g82127</name>
</gene>
<dbReference type="GO" id="GO:0160107">
    <property type="term" value="F:tRNA (adenine(58)-N1)-methyltransferase activity"/>
    <property type="evidence" value="ECO:0007669"/>
    <property type="project" value="UniProtKB-EC"/>
</dbReference>
<dbReference type="Proteomes" id="UP000001593">
    <property type="component" value="Unassembled WGS sequence"/>
</dbReference>
<evidence type="ECO:0000256" key="3">
    <source>
        <dbReference type="ARBA" id="ARBA00022679"/>
    </source>
</evidence>
<evidence type="ECO:0000256" key="4">
    <source>
        <dbReference type="ARBA" id="ARBA00022691"/>
    </source>
</evidence>
<evidence type="ECO:0000256" key="2">
    <source>
        <dbReference type="ARBA" id="ARBA00022603"/>
    </source>
</evidence>
<dbReference type="GO" id="GO:0031515">
    <property type="term" value="C:tRNA (m1A) methyltransferase complex"/>
    <property type="evidence" value="ECO:0000318"/>
    <property type="project" value="GO_Central"/>
</dbReference>
<dbReference type="PANTHER" id="PTHR12133">
    <property type="entry name" value="TRNA (ADENINE(58)-N(1))-METHYLTRANSFERASE"/>
    <property type="match status" value="1"/>
</dbReference>
<keyword evidence="4 8" id="KW-0949">S-adenosyl-L-methionine</keyword>
<keyword evidence="5 8" id="KW-0819">tRNA processing</keyword>
<comment type="function">
    <text evidence="8">Catalytic subunit of tRNA (adenine-N(1)-)-methyltransferase, which catalyzes the formation of N(1)-methyladenine at position 58 (m1A58) in initiator methionyl-tRNA.</text>
</comment>
<dbReference type="PIRSF" id="PIRSF017269">
    <property type="entry name" value="GCD14"/>
    <property type="match status" value="1"/>
</dbReference>